<keyword evidence="3" id="KW-1185">Reference proteome</keyword>
<sequence>MESTDFCGMILVCGLSEVKAVSKQQLSGNARPSSASPDSTFTPSHLPPPPPLLPPPPTPLHSRLSRRAWSLVLMERTVSGPRLAGRSWPPLCTLTGRGTSLGGLTGRATGGPHPLWRLLLGEAGVVPIRVLAQWGVGVEAVVLEVRVVPEAAQLEGQQQAGGLRVAHGVQPWGVHATTSPTLSRPLTPLLPVWCGGGLASNTHVQNEVLHRVCVAAMVWGGLRGWGGRGGCGGGGGSAGRDGRGAVGDVQELRPDVQADQSLVQFIRDQRHHLREAVTGGIHINLPEWVSLSHPSVPLSHLELLAQTTECTLSVSNRCIIGILTVN</sequence>
<comment type="caution">
    <text evidence="2">The sequence shown here is derived from an EMBL/GenBank/DDBJ whole genome shotgun (WGS) entry which is preliminary data.</text>
</comment>
<feature type="compositionally biased region" description="Polar residues" evidence="1">
    <location>
        <begin position="26"/>
        <end position="41"/>
    </location>
</feature>
<dbReference type="Proteomes" id="UP000324222">
    <property type="component" value="Unassembled WGS sequence"/>
</dbReference>
<proteinExistence type="predicted"/>
<feature type="region of interest" description="Disordered" evidence="1">
    <location>
        <begin position="26"/>
        <end position="60"/>
    </location>
</feature>
<reference evidence="2 3" key="1">
    <citation type="submission" date="2019-05" db="EMBL/GenBank/DDBJ databases">
        <title>Another draft genome of Portunus trituberculatus and its Hox gene families provides insights of decapod evolution.</title>
        <authorList>
            <person name="Jeong J.-H."/>
            <person name="Song I."/>
            <person name="Kim S."/>
            <person name="Choi T."/>
            <person name="Kim D."/>
            <person name="Ryu S."/>
            <person name="Kim W."/>
        </authorList>
    </citation>
    <scope>NUCLEOTIDE SEQUENCE [LARGE SCALE GENOMIC DNA]</scope>
    <source>
        <tissue evidence="2">Muscle</tissue>
    </source>
</reference>
<evidence type="ECO:0000256" key="1">
    <source>
        <dbReference type="SAM" id="MobiDB-lite"/>
    </source>
</evidence>
<dbReference type="EMBL" id="VSRR010000786">
    <property type="protein sequence ID" value="MPC19618.1"/>
    <property type="molecule type" value="Genomic_DNA"/>
</dbReference>
<feature type="compositionally biased region" description="Pro residues" evidence="1">
    <location>
        <begin position="45"/>
        <end position="59"/>
    </location>
</feature>
<dbReference type="AlphaFoldDB" id="A0A5B7DEA5"/>
<accession>A0A5B7DEA5</accession>
<name>A0A5B7DEA5_PORTR</name>
<gene>
    <name evidence="2" type="ORF">E2C01_012537</name>
</gene>
<protein>
    <submittedName>
        <fullName evidence="2">Uncharacterized protein</fullName>
    </submittedName>
</protein>
<organism evidence="2 3">
    <name type="scientific">Portunus trituberculatus</name>
    <name type="common">Swimming crab</name>
    <name type="synonym">Neptunus trituberculatus</name>
    <dbReference type="NCBI Taxonomy" id="210409"/>
    <lineage>
        <taxon>Eukaryota</taxon>
        <taxon>Metazoa</taxon>
        <taxon>Ecdysozoa</taxon>
        <taxon>Arthropoda</taxon>
        <taxon>Crustacea</taxon>
        <taxon>Multicrustacea</taxon>
        <taxon>Malacostraca</taxon>
        <taxon>Eumalacostraca</taxon>
        <taxon>Eucarida</taxon>
        <taxon>Decapoda</taxon>
        <taxon>Pleocyemata</taxon>
        <taxon>Brachyura</taxon>
        <taxon>Eubrachyura</taxon>
        <taxon>Portunoidea</taxon>
        <taxon>Portunidae</taxon>
        <taxon>Portuninae</taxon>
        <taxon>Portunus</taxon>
    </lineage>
</organism>
<evidence type="ECO:0000313" key="2">
    <source>
        <dbReference type="EMBL" id="MPC19618.1"/>
    </source>
</evidence>
<evidence type="ECO:0000313" key="3">
    <source>
        <dbReference type="Proteomes" id="UP000324222"/>
    </source>
</evidence>